<evidence type="ECO:0000313" key="2">
    <source>
        <dbReference type="Proteomes" id="UP000232707"/>
    </source>
</evidence>
<reference evidence="1 2" key="1">
    <citation type="submission" date="2016-02" db="EMBL/GenBank/DDBJ databases">
        <title>Genome sequence of a new Betabaculovirus TnGV isolated from the cabagge looper Trichoplusia ni (Lepidoptera: Noctuidae).</title>
        <authorList>
            <person name="Del Rincon-Castro M.C."/>
            <person name="Bivian-Hernandez Mdl.A."/>
            <person name="Lopez-Tlacomulco J.J."/>
            <person name="Ibarra J.E."/>
        </authorList>
    </citation>
    <scope>NUCLEOTIDE SEQUENCE [LARGE SCALE GENOMIC DNA]</scope>
    <source>
        <strain evidence="1">LBIV-12</strain>
    </source>
</reference>
<dbReference type="GeneID" id="37616970"/>
<proteinExistence type="predicted"/>
<name>A0A1D8QLA7_GVTN</name>
<dbReference type="InterPro" id="IPR007773">
    <property type="entry name" value="AcMNPV_P18"/>
</dbReference>
<keyword evidence="2" id="KW-1185">Reference proteome</keyword>
<accession>A0A1D8QLA7</accession>
<evidence type="ECO:0008006" key="3">
    <source>
        <dbReference type="Google" id="ProtNLM"/>
    </source>
</evidence>
<dbReference type="Pfam" id="PF05081">
    <property type="entry name" value="AcMNPV_P18"/>
    <property type="match status" value="1"/>
</dbReference>
<dbReference type="KEGG" id="vg:37616970"/>
<protein>
    <recommendedName>
        <fullName evidence="3">P18</fullName>
    </recommendedName>
</protein>
<dbReference type="RefSeq" id="YP_009506165.1">
    <property type="nucleotide sequence ID" value="NC_038375.1"/>
</dbReference>
<organism evidence="1 2">
    <name type="scientific">Trichoplusia ni granulovirus LBIV-12</name>
    <dbReference type="NCBI Taxonomy" id="1916701"/>
    <lineage>
        <taxon>Viruses</taxon>
        <taxon>Viruses incertae sedis</taxon>
        <taxon>Naldaviricetes</taxon>
        <taxon>Lefavirales</taxon>
        <taxon>Baculoviridae</taxon>
        <taxon>Betabaculovirus</taxon>
        <taxon>Betabaculovirus trini</taxon>
    </lineage>
</organism>
<dbReference type="Proteomes" id="UP000232707">
    <property type="component" value="Segment"/>
</dbReference>
<sequence>MNRVLNLYTFKPTNVTNDSVDDHIELVLQGIIESLDNKNTDKHACFLELKREQAHVFHKLAHDFTHHLEGTFFRNHVLLDVLKLYESYVKEFKDRSAFGQDCVAQCIDIVYSVYQVFNRTSDIVVNVKQDIDANNVVYVLLEGLRSSNLVDIQKVRAF</sequence>
<evidence type="ECO:0000313" key="1">
    <source>
        <dbReference type="EMBL" id="AOW41434.1"/>
    </source>
</evidence>
<dbReference type="EMBL" id="KU752557">
    <property type="protein sequence ID" value="AOW41434.1"/>
    <property type="molecule type" value="Genomic_DNA"/>
</dbReference>